<dbReference type="PROSITE" id="PS00070">
    <property type="entry name" value="ALDEHYDE_DEHYDR_CYS"/>
    <property type="match status" value="1"/>
</dbReference>
<organism evidence="7 8">
    <name type="scientific">Novosphingobium decolorationis</name>
    <dbReference type="NCBI Taxonomy" id="2698673"/>
    <lineage>
        <taxon>Bacteria</taxon>
        <taxon>Pseudomonadati</taxon>
        <taxon>Pseudomonadota</taxon>
        <taxon>Alphaproteobacteria</taxon>
        <taxon>Sphingomonadales</taxon>
        <taxon>Sphingomonadaceae</taxon>
        <taxon>Novosphingobium</taxon>
    </lineage>
</organism>
<dbReference type="Pfam" id="PF00171">
    <property type="entry name" value="Aldedh"/>
    <property type="match status" value="1"/>
</dbReference>
<evidence type="ECO:0000256" key="4">
    <source>
        <dbReference type="PROSITE-ProRule" id="PRU10007"/>
    </source>
</evidence>
<evidence type="ECO:0000313" key="8">
    <source>
        <dbReference type="Proteomes" id="UP000677126"/>
    </source>
</evidence>
<feature type="active site" evidence="4">
    <location>
        <position position="252"/>
    </location>
</feature>
<sequence length="491" mass="52263">MPPIFATEPTSFIDGAFLPAGDGFELPVFDPTSGQQASALREADAAEVDAAVKAARAAFGPWSALGSEARSNVLQAIDAKLRAHGDELAELEARTSGLPISGVRPLIDRAAENFKRFAEVASMMAGETFQQNEKYLTYTTREAKGVAALIAPWNAPLALGSMRLATCIAFGNTCVLKPSEYTPQSTLRMVELMHEAGLPKGVVNVVNGRGSVTGEALTTHPDIDMIGFTGGTTTGRRIMAAAGERLTPVTMELGGKSAAIVAPDADLERALDGTLLAIYASNGQQCLGGSRILVHESIAEEFIAAFVARAKAIRIGDPCDPATEMGPLAFEAHRAHVQHYLEVAREDGAEILHGGTAPEGRTQGWFMEPIVARAPSNAARICQEEIFGPFATFLTYSDLDEAIAMANASDFGLVSYVWTRDLATAMACSARIRAGTIWVNTPMMRELRAPFGGYKESGIGRDGARHCADFFTEAKTTSIPLEDTPIRRLGA</sequence>
<dbReference type="Gene3D" id="3.40.309.10">
    <property type="entry name" value="Aldehyde Dehydrogenase, Chain A, domain 2"/>
    <property type="match status" value="1"/>
</dbReference>
<dbReference type="SUPFAM" id="SSF53720">
    <property type="entry name" value="ALDH-like"/>
    <property type="match status" value="1"/>
</dbReference>
<evidence type="ECO:0000256" key="5">
    <source>
        <dbReference type="RuleBase" id="RU003345"/>
    </source>
</evidence>
<dbReference type="Proteomes" id="UP000677126">
    <property type="component" value="Chromosome"/>
</dbReference>
<evidence type="ECO:0000256" key="3">
    <source>
        <dbReference type="ARBA" id="ARBA00023027"/>
    </source>
</evidence>
<evidence type="ECO:0000259" key="6">
    <source>
        <dbReference type="Pfam" id="PF00171"/>
    </source>
</evidence>
<dbReference type="InterPro" id="IPR016160">
    <property type="entry name" value="Ald_DH_CS_CYS"/>
</dbReference>
<dbReference type="PROSITE" id="PS00687">
    <property type="entry name" value="ALDEHYDE_DEHYDR_GLU"/>
    <property type="match status" value="1"/>
</dbReference>
<evidence type="ECO:0000256" key="1">
    <source>
        <dbReference type="ARBA" id="ARBA00009986"/>
    </source>
</evidence>
<feature type="domain" description="Aldehyde dehydrogenase" evidence="6">
    <location>
        <begin position="25"/>
        <end position="476"/>
    </location>
</feature>
<keyword evidence="8" id="KW-1185">Reference proteome</keyword>
<keyword evidence="2 5" id="KW-0560">Oxidoreductase</keyword>
<protein>
    <submittedName>
        <fullName evidence="7">Aldehyde dehydrogenase family protein</fullName>
    </submittedName>
</protein>
<name>A0ABX8EB73_9SPHN</name>
<gene>
    <name evidence="7" type="ORF">HT578_09315</name>
</gene>
<dbReference type="InterPro" id="IPR016162">
    <property type="entry name" value="Ald_DH_N"/>
</dbReference>
<dbReference type="EMBL" id="CP054856">
    <property type="protein sequence ID" value="QVM86140.1"/>
    <property type="molecule type" value="Genomic_DNA"/>
</dbReference>
<proteinExistence type="inferred from homology"/>
<reference evidence="7 8" key="1">
    <citation type="journal article" date="2021" name="Int. J. Syst. Evol. Microbiol.">
        <title>Novosphingobium decolorationis sp. nov., an aniline blue-decolourizing bacterium isolated from East Pacific sediment.</title>
        <authorList>
            <person name="Chen X."/>
            <person name="Dong B."/>
            <person name="Chen T."/>
            <person name="Ren N."/>
            <person name="Wang J."/>
            <person name="Xu Y."/>
            <person name="Yang J."/>
            <person name="Zhu S."/>
            <person name="Chen J."/>
        </authorList>
    </citation>
    <scope>NUCLEOTIDE SEQUENCE [LARGE SCALE GENOMIC DNA]</scope>
    <source>
        <strain evidence="7 8">502str22</strain>
    </source>
</reference>
<evidence type="ECO:0000256" key="2">
    <source>
        <dbReference type="ARBA" id="ARBA00023002"/>
    </source>
</evidence>
<evidence type="ECO:0000313" key="7">
    <source>
        <dbReference type="EMBL" id="QVM86140.1"/>
    </source>
</evidence>
<dbReference type="InterPro" id="IPR016161">
    <property type="entry name" value="Ald_DH/histidinol_DH"/>
</dbReference>
<comment type="similarity">
    <text evidence="1 5">Belongs to the aldehyde dehydrogenase family.</text>
</comment>
<accession>A0ABX8EB73</accession>
<dbReference type="Gene3D" id="3.40.605.10">
    <property type="entry name" value="Aldehyde Dehydrogenase, Chain A, domain 1"/>
    <property type="match status" value="1"/>
</dbReference>
<dbReference type="PANTHER" id="PTHR43720">
    <property type="entry name" value="2-AMINOMUCONIC SEMIALDEHYDE DEHYDROGENASE"/>
    <property type="match status" value="1"/>
</dbReference>
<dbReference type="InterPro" id="IPR015590">
    <property type="entry name" value="Aldehyde_DH_dom"/>
</dbReference>
<dbReference type="InterPro" id="IPR016163">
    <property type="entry name" value="Ald_DH_C"/>
</dbReference>
<keyword evidence="3" id="KW-0520">NAD</keyword>
<dbReference type="PANTHER" id="PTHR43720:SF2">
    <property type="entry name" value="2-AMINOMUCONIC SEMIALDEHYDE DEHYDROGENASE"/>
    <property type="match status" value="1"/>
</dbReference>
<dbReference type="InterPro" id="IPR029510">
    <property type="entry name" value="Ald_DH_CS_GLU"/>
</dbReference>